<dbReference type="InterPro" id="IPR001356">
    <property type="entry name" value="HD"/>
</dbReference>
<comment type="subcellular location">
    <subcellularLocation>
        <location evidence="1 5 6">Nucleus</location>
    </subcellularLocation>
</comment>
<evidence type="ECO:0000256" key="6">
    <source>
        <dbReference type="RuleBase" id="RU000682"/>
    </source>
</evidence>
<dbReference type="PANTHER" id="PTHR24340">
    <property type="entry name" value="HOMEOBOX PROTEIN NKX"/>
    <property type="match status" value="1"/>
</dbReference>
<dbReference type="Gene3D" id="1.10.10.60">
    <property type="entry name" value="Homeodomain-like"/>
    <property type="match status" value="1"/>
</dbReference>
<dbReference type="SUPFAM" id="SSF46689">
    <property type="entry name" value="Homeodomain-like"/>
    <property type="match status" value="1"/>
</dbReference>
<dbReference type="GO" id="GO:0000978">
    <property type="term" value="F:RNA polymerase II cis-regulatory region sequence-specific DNA binding"/>
    <property type="evidence" value="ECO:0007669"/>
    <property type="project" value="TreeGrafter"/>
</dbReference>
<name>A0A8S0Z476_ARCPL</name>
<protein>
    <recommendedName>
        <fullName evidence="7">Homeobox domain-containing protein</fullName>
    </recommendedName>
</protein>
<dbReference type="PROSITE" id="PS50071">
    <property type="entry name" value="HOMEOBOX_2"/>
    <property type="match status" value="1"/>
</dbReference>
<dbReference type="GO" id="GO:0030154">
    <property type="term" value="P:cell differentiation"/>
    <property type="evidence" value="ECO:0007669"/>
    <property type="project" value="TreeGrafter"/>
</dbReference>
<dbReference type="GO" id="GO:0000981">
    <property type="term" value="F:DNA-binding transcription factor activity, RNA polymerase II-specific"/>
    <property type="evidence" value="ECO:0007669"/>
    <property type="project" value="InterPro"/>
</dbReference>
<evidence type="ECO:0000256" key="4">
    <source>
        <dbReference type="ARBA" id="ARBA00023242"/>
    </source>
</evidence>
<evidence type="ECO:0000313" key="9">
    <source>
        <dbReference type="Proteomes" id="UP000494256"/>
    </source>
</evidence>
<dbReference type="OrthoDB" id="409048at2759"/>
<feature type="DNA-binding region" description="Homeobox" evidence="5">
    <location>
        <begin position="243"/>
        <end position="302"/>
    </location>
</feature>
<dbReference type="Pfam" id="PF00046">
    <property type="entry name" value="Homeodomain"/>
    <property type="match status" value="1"/>
</dbReference>
<feature type="domain" description="Homeobox" evidence="7">
    <location>
        <begin position="241"/>
        <end position="301"/>
    </location>
</feature>
<dbReference type="InterPro" id="IPR017970">
    <property type="entry name" value="Homeobox_CS"/>
</dbReference>
<evidence type="ECO:0000256" key="1">
    <source>
        <dbReference type="ARBA" id="ARBA00004123"/>
    </source>
</evidence>
<dbReference type="PANTHER" id="PTHR24340:SF82">
    <property type="entry name" value="HOMEOBOX PROTEIN VND"/>
    <property type="match status" value="1"/>
</dbReference>
<accession>A0A8S0Z476</accession>
<keyword evidence="3 5" id="KW-0371">Homeobox</keyword>
<reference evidence="8 9" key="1">
    <citation type="submission" date="2020-04" db="EMBL/GenBank/DDBJ databases">
        <authorList>
            <person name="Wallbank WR R."/>
            <person name="Pardo Diaz C."/>
            <person name="Kozak K."/>
            <person name="Martin S."/>
            <person name="Jiggins C."/>
            <person name="Moest M."/>
            <person name="Warren A I."/>
            <person name="Byers J.R.P. K."/>
            <person name="Montejo-Kovacevich G."/>
            <person name="Yen C E."/>
        </authorList>
    </citation>
    <scope>NUCLEOTIDE SEQUENCE [LARGE SCALE GENOMIC DNA]</scope>
</reference>
<evidence type="ECO:0000256" key="2">
    <source>
        <dbReference type="ARBA" id="ARBA00023125"/>
    </source>
</evidence>
<dbReference type="Proteomes" id="UP000494256">
    <property type="component" value="Unassembled WGS sequence"/>
</dbReference>
<dbReference type="CDD" id="cd00086">
    <property type="entry name" value="homeodomain"/>
    <property type="match status" value="1"/>
</dbReference>
<sequence>MDAYEQHNEVSTSYNNNNLKHNFNECKNDFYQYVDVTYLDKEKQVEKDFYDERNYKVKIEEPNQNLTTPFLVKDILNINQTNYNYDRNDVWKYSERERRPYDYDPVYQNQGYCPAEYFNQVYPNVPVPNFDPYWTQEYHDHKVDDYYNYNPYGHNIHHQNYEQYSDGTSLHVSPENPLKIESTPSYINHIEREAVPTTSESVESEKNLCTQFSTEHIVKGTDLCRKNTKTPTCEKERKDKSAKRKPRILFSQTQVHALEVRFRNQRYLTAPEREQLAVTLNLSPTQVKIWFQNRRYKSKRIKSPEVSTSTDAKPSKILSGKKLFKPENREVQVPASSYEAYRDTRCDTKPFSNENLSSTMYFDDSLTFDNQTEKYTAQVGSTPDIQAMYTTDTVVLGDRKEIYDEPEIKKYFPLNFVC</sequence>
<dbReference type="InterPro" id="IPR020479">
    <property type="entry name" value="HD_metazoa"/>
</dbReference>
<comment type="caution">
    <text evidence="8">The sequence shown here is derived from an EMBL/GenBank/DDBJ whole genome shotgun (WGS) entry which is preliminary data.</text>
</comment>
<evidence type="ECO:0000259" key="7">
    <source>
        <dbReference type="PROSITE" id="PS50071"/>
    </source>
</evidence>
<dbReference type="PROSITE" id="PS00027">
    <property type="entry name" value="HOMEOBOX_1"/>
    <property type="match status" value="1"/>
</dbReference>
<dbReference type="SMART" id="SM00389">
    <property type="entry name" value="HOX"/>
    <property type="match status" value="1"/>
</dbReference>
<gene>
    <name evidence="8" type="ORF">APLA_LOCUS3173</name>
</gene>
<dbReference type="GO" id="GO:0005634">
    <property type="term" value="C:nucleus"/>
    <property type="evidence" value="ECO:0007669"/>
    <property type="project" value="UniProtKB-SubCell"/>
</dbReference>
<dbReference type="EMBL" id="CADEBD010000279">
    <property type="protein sequence ID" value="CAB3227677.1"/>
    <property type="molecule type" value="Genomic_DNA"/>
</dbReference>
<keyword evidence="4 5" id="KW-0539">Nucleus</keyword>
<dbReference type="PRINTS" id="PR00024">
    <property type="entry name" value="HOMEOBOX"/>
</dbReference>
<keyword evidence="2 5" id="KW-0238">DNA-binding</keyword>
<proteinExistence type="predicted"/>
<dbReference type="AlphaFoldDB" id="A0A8S0Z476"/>
<evidence type="ECO:0000313" key="8">
    <source>
        <dbReference type="EMBL" id="CAB3227677.1"/>
    </source>
</evidence>
<organism evidence="8 9">
    <name type="scientific">Arctia plantaginis</name>
    <name type="common">Wood tiger moth</name>
    <name type="synonym">Phalaena plantaginis</name>
    <dbReference type="NCBI Taxonomy" id="874455"/>
    <lineage>
        <taxon>Eukaryota</taxon>
        <taxon>Metazoa</taxon>
        <taxon>Ecdysozoa</taxon>
        <taxon>Arthropoda</taxon>
        <taxon>Hexapoda</taxon>
        <taxon>Insecta</taxon>
        <taxon>Pterygota</taxon>
        <taxon>Neoptera</taxon>
        <taxon>Endopterygota</taxon>
        <taxon>Lepidoptera</taxon>
        <taxon>Glossata</taxon>
        <taxon>Ditrysia</taxon>
        <taxon>Noctuoidea</taxon>
        <taxon>Erebidae</taxon>
        <taxon>Arctiinae</taxon>
        <taxon>Arctia</taxon>
    </lineage>
</organism>
<evidence type="ECO:0000256" key="5">
    <source>
        <dbReference type="PROSITE-ProRule" id="PRU00108"/>
    </source>
</evidence>
<dbReference type="InterPro" id="IPR050394">
    <property type="entry name" value="Homeobox_NK-like"/>
</dbReference>
<dbReference type="InterPro" id="IPR009057">
    <property type="entry name" value="Homeodomain-like_sf"/>
</dbReference>
<evidence type="ECO:0000256" key="3">
    <source>
        <dbReference type="ARBA" id="ARBA00023155"/>
    </source>
</evidence>